<dbReference type="eggNOG" id="COG4222">
    <property type="taxonomic scope" value="Bacteria"/>
</dbReference>
<keyword evidence="1" id="KW-0732">Signal</keyword>
<dbReference type="InterPro" id="IPR052956">
    <property type="entry name" value="Mesenchyme-surface_protein"/>
</dbReference>
<keyword evidence="4" id="KW-1185">Reference proteome</keyword>
<gene>
    <name evidence="3" type="ORF">L861_07285</name>
</gene>
<feature type="domain" description="Phytase-like" evidence="2">
    <location>
        <begin position="449"/>
        <end position="715"/>
    </location>
</feature>
<dbReference type="SUPFAM" id="SSF50956">
    <property type="entry name" value="Thermostable phytase (3-phytase)"/>
    <property type="match status" value="1"/>
</dbReference>
<proteinExistence type="predicted"/>
<dbReference type="PATRIC" id="fig|1121939.11.peg.4340"/>
<name>S2L5Z7_LITA3</name>
<dbReference type="PANTHER" id="PTHR46928">
    <property type="entry name" value="MESENCHYME-SPECIFIC CELL SURFACE GLYCOPROTEIN"/>
    <property type="match status" value="1"/>
</dbReference>
<dbReference type="PANTHER" id="PTHR46928:SF1">
    <property type="entry name" value="MESENCHYME-SPECIFIC CELL SURFACE GLYCOPROTEIN"/>
    <property type="match status" value="1"/>
</dbReference>
<organism evidence="3 4">
    <name type="scientific">Litchfieldella anticariensis (strain DSM 16096 / CECT 5854 / CIP 108499 / LMG 22089 / FP35)</name>
    <name type="common">Halomonas anticariensis</name>
    <dbReference type="NCBI Taxonomy" id="1121939"/>
    <lineage>
        <taxon>Bacteria</taxon>
        <taxon>Pseudomonadati</taxon>
        <taxon>Pseudomonadota</taxon>
        <taxon>Gammaproteobacteria</taxon>
        <taxon>Oceanospirillales</taxon>
        <taxon>Halomonadaceae</taxon>
        <taxon>Litchfieldella</taxon>
    </lineage>
</organism>
<evidence type="ECO:0000313" key="4">
    <source>
        <dbReference type="Proteomes" id="UP000014463"/>
    </source>
</evidence>
<accession>S2L5Z7</accession>
<dbReference type="STRING" id="1121939.L861_07285"/>
<protein>
    <submittedName>
        <fullName evidence="3">Alkaline phosphatase</fullName>
    </submittedName>
</protein>
<evidence type="ECO:0000259" key="2">
    <source>
        <dbReference type="Pfam" id="PF13449"/>
    </source>
</evidence>
<dbReference type="Gene3D" id="2.130.10.10">
    <property type="entry name" value="YVTN repeat-like/Quinoprotein amine dehydrogenase"/>
    <property type="match status" value="1"/>
</dbReference>
<dbReference type="InterPro" id="IPR027372">
    <property type="entry name" value="Phytase-like_dom"/>
</dbReference>
<dbReference type="SUPFAM" id="SSF51004">
    <property type="entry name" value="C-terminal (heme d1) domain of cytochrome cd1-nitrite reductase"/>
    <property type="match status" value="1"/>
</dbReference>
<evidence type="ECO:0000256" key="1">
    <source>
        <dbReference type="SAM" id="SignalP"/>
    </source>
</evidence>
<dbReference type="OrthoDB" id="9803927at2"/>
<dbReference type="Proteomes" id="UP000014463">
    <property type="component" value="Unassembled WGS sequence"/>
</dbReference>
<dbReference type="InterPro" id="IPR011048">
    <property type="entry name" value="Haem_d1_sf"/>
</dbReference>
<dbReference type="RefSeq" id="WP_016418843.1">
    <property type="nucleotide sequence ID" value="NZ_AUAB01000017.1"/>
</dbReference>
<sequence length="734" mass="78207">MLSIRSPLLIMPLLAAALMVLTPPVQAAGGLTRLATFEVHRNLAADEPRETTTAAEIIAASQDGQTLVYTDSPAERLGFIDIAEPATPKPDGFLALDGEPTSVAIVGGTALVGVNTSADYRHPDGHLAVVDMTTRQVVARCPLGGQPDSVAASPSSDYLAVAIENERDEDRNDGSLPQLPEGYLSVLRLDTGGRPSDCETPTRIDLTGQAAVAGEDPEPEFVDINGEGQVVLTLQENNHLIVADLASGELILSTHAGMVDLDGIPTEERRLNADGELRDVSREPDAVGWLDDSRFVTANEGDYQGGSRGFTIFNRDGEIDYDSGNALERLALTYGSYPAKRAHKKGVEPEGIEVWGERRLFFVGLERAAAVAIYRDQGPGQAPEFVQWLPTGVGPEGLLAIPQRDLFVVAAEEDDPEAGLRSTVSIYRWSDRVGEPAIIGEDGDGQPIGFGALSGLAADPDAVDRFWAVSDSFYPEARLYRLDARRQPARITAVTTLKTADGGPIDLDLEGVAPRRAGGVWVASEGKPDAGRASEILGVTADGIITERFTLPTSIAERMGNYGFEGLARLLQDGQERLAVIFQRPLEGEAGRARLGLLNPETGEWRFATVALQAPLSPANGWVGFSEITPLADGRLALIERDNQSGERASLKRVVTISLDGVEPVAADQAPPHLTTQPLMDLLPALAGGHGMVVDKPEGMGQLADGRLLVVTDNDGVDDSISQTYLLRLTPPDA</sequence>
<reference evidence="3 4" key="1">
    <citation type="journal article" date="2013" name="Genome Announc.">
        <title>Draft genome sequence of the moderately halophilic gammaproteobacterium Halomonas anticariensis FP35.</title>
        <authorList>
            <person name="Tahrioui A."/>
            <person name="Quesada E."/>
            <person name="Llamas I."/>
        </authorList>
    </citation>
    <scope>NUCLEOTIDE SEQUENCE [LARGE SCALE GENOMIC DNA]</scope>
    <source>
        <strain evidence="4">DSM 16096 / CECT 5854 / LMG 22089 / FP35</strain>
    </source>
</reference>
<dbReference type="InterPro" id="IPR015943">
    <property type="entry name" value="WD40/YVTN_repeat-like_dom_sf"/>
</dbReference>
<dbReference type="EMBL" id="ASTJ01000042">
    <property type="protein sequence ID" value="EPC00181.1"/>
    <property type="molecule type" value="Genomic_DNA"/>
</dbReference>
<feature type="signal peptide" evidence="1">
    <location>
        <begin position="1"/>
        <end position="27"/>
    </location>
</feature>
<comment type="caution">
    <text evidence="3">The sequence shown here is derived from an EMBL/GenBank/DDBJ whole genome shotgun (WGS) entry which is preliminary data.</text>
</comment>
<evidence type="ECO:0000313" key="3">
    <source>
        <dbReference type="EMBL" id="EPC00181.1"/>
    </source>
</evidence>
<dbReference type="Pfam" id="PF13449">
    <property type="entry name" value="Phytase-like"/>
    <property type="match status" value="1"/>
</dbReference>
<feature type="chain" id="PRO_5004498532" evidence="1">
    <location>
        <begin position="28"/>
        <end position="734"/>
    </location>
</feature>
<dbReference type="AlphaFoldDB" id="S2L5Z7"/>